<evidence type="ECO:0000313" key="3">
    <source>
        <dbReference type="EMBL" id="KAF6201981.1"/>
    </source>
</evidence>
<dbReference type="InterPro" id="IPR051133">
    <property type="entry name" value="Adapter_Engulfment-Domain"/>
</dbReference>
<dbReference type="Gene3D" id="2.30.29.30">
    <property type="entry name" value="Pleckstrin-homology domain (PH domain)/Phosphotyrosine-binding domain (PTB)"/>
    <property type="match status" value="1"/>
</dbReference>
<organism evidence="3 4">
    <name type="scientific">Apolygus lucorum</name>
    <name type="common">Small green plant bug</name>
    <name type="synonym">Lygocoris lucorum</name>
    <dbReference type="NCBI Taxonomy" id="248454"/>
    <lineage>
        <taxon>Eukaryota</taxon>
        <taxon>Metazoa</taxon>
        <taxon>Ecdysozoa</taxon>
        <taxon>Arthropoda</taxon>
        <taxon>Hexapoda</taxon>
        <taxon>Insecta</taxon>
        <taxon>Pterygota</taxon>
        <taxon>Neoptera</taxon>
        <taxon>Paraneoptera</taxon>
        <taxon>Hemiptera</taxon>
        <taxon>Heteroptera</taxon>
        <taxon>Panheteroptera</taxon>
        <taxon>Cimicomorpha</taxon>
        <taxon>Miridae</taxon>
        <taxon>Mirini</taxon>
        <taxon>Apolygus</taxon>
    </lineage>
</organism>
<dbReference type="SMART" id="SM00462">
    <property type="entry name" value="PTB"/>
    <property type="match status" value="1"/>
</dbReference>
<feature type="domain" description="PID" evidence="2">
    <location>
        <begin position="45"/>
        <end position="114"/>
    </location>
</feature>
<dbReference type="PANTHER" id="PTHR11232:SF17">
    <property type="entry name" value="CAPON-LIKE PROTEIN"/>
    <property type="match status" value="1"/>
</dbReference>
<feature type="compositionally biased region" description="Basic and acidic residues" evidence="1">
    <location>
        <begin position="114"/>
        <end position="126"/>
    </location>
</feature>
<dbReference type="InterPro" id="IPR011993">
    <property type="entry name" value="PH-like_dom_sf"/>
</dbReference>
<dbReference type="PANTHER" id="PTHR11232">
    <property type="entry name" value="PHOSPHOTYROSINE INTERACTION DOMAIN-CONTAINING FAMILY MEMBER"/>
    <property type="match status" value="1"/>
</dbReference>
<dbReference type="AlphaFoldDB" id="A0A8S9X0X5"/>
<accession>A0A8S9X0X5</accession>
<evidence type="ECO:0000259" key="2">
    <source>
        <dbReference type="PROSITE" id="PS01179"/>
    </source>
</evidence>
<gene>
    <name evidence="3" type="ORF">GE061_004377</name>
</gene>
<name>A0A8S9X0X5_APOLU</name>
<protein>
    <recommendedName>
        <fullName evidence="2">PID domain-containing protein</fullName>
    </recommendedName>
</protein>
<dbReference type="EMBL" id="WIXP02000012">
    <property type="protein sequence ID" value="KAF6201981.1"/>
    <property type="molecule type" value="Genomic_DNA"/>
</dbReference>
<comment type="caution">
    <text evidence="3">The sequence shown here is derived from an EMBL/GenBank/DDBJ whole genome shotgun (WGS) entry which is preliminary data.</text>
</comment>
<proteinExistence type="predicted"/>
<reference evidence="3" key="1">
    <citation type="journal article" date="2021" name="Mol. Ecol. Resour.">
        <title>Apolygus lucorum genome provides insights into omnivorousness and mesophyll feeding.</title>
        <authorList>
            <person name="Liu Y."/>
            <person name="Liu H."/>
            <person name="Wang H."/>
            <person name="Huang T."/>
            <person name="Liu B."/>
            <person name="Yang B."/>
            <person name="Yin L."/>
            <person name="Li B."/>
            <person name="Zhang Y."/>
            <person name="Zhang S."/>
            <person name="Jiang F."/>
            <person name="Zhang X."/>
            <person name="Ren Y."/>
            <person name="Wang B."/>
            <person name="Wang S."/>
            <person name="Lu Y."/>
            <person name="Wu K."/>
            <person name="Fan W."/>
            <person name="Wang G."/>
        </authorList>
    </citation>
    <scope>NUCLEOTIDE SEQUENCE</scope>
    <source>
        <strain evidence="3">12Hb</strain>
    </source>
</reference>
<dbReference type="InterPro" id="IPR006020">
    <property type="entry name" value="PTB/PI_dom"/>
</dbReference>
<evidence type="ECO:0000313" key="4">
    <source>
        <dbReference type="Proteomes" id="UP000466442"/>
    </source>
</evidence>
<dbReference type="Pfam" id="PF00640">
    <property type="entry name" value="PID"/>
    <property type="match status" value="1"/>
</dbReference>
<dbReference type="SUPFAM" id="SSF50729">
    <property type="entry name" value="PH domain-like"/>
    <property type="match status" value="1"/>
</dbReference>
<feature type="region of interest" description="Disordered" evidence="1">
    <location>
        <begin position="106"/>
        <end position="141"/>
    </location>
</feature>
<sequence>MLQYEFKAKGIKKKKVTIEISVEGVRVILRKKKKKKQWLDEASLVLMQHPVYRIFYVSHDSQDLKIFSYIARDSSNVFKCSVFKSNKKSQAMRVVRTVGQAFDVCHKHSANSPEDDKPSEKDSTLDRKKKVVVPSLLKGKI</sequence>
<dbReference type="OrthoDB" id="10030336at2759"/>
<dbReference type="GO" id="GO:0050998">
    <property type="term" value="F:nitric-oxide synthase binding"/>
    <property type="evidence" value="ECO:0007669"/>
    <property type="project" value="TreeGrafter"/>
</dbReference>
<dbReference type="PROSITE" id="PS01179">
    <property type="entry name" value="PID"/>
    <property type="match status" value="1"/>
</dbReference>
<dbReference type="Proteomes" id="UP000466442">
    <property type="component" value="Linkage Group LG12"/>
</dbReference>
<keyword evidence="4" id="KW-1185">Reference proteome</keyword>
<evidence type="ECO:0000256" key="1">
    <source>
        <dbReference type="SAM" id="MobiDB-lite"/>
    </source>
</evidence>